<feature type="region of interest" description="Disordered" evidence="1">
    <location>
        <begin position="1"/>
        <end position="23"/>
    </location>
</feature>
<keyword evidence="2" id="KW-1185">Reference proteome</keyword>
<evidence type="ECO:0000256" key="1">
    <source>
        <dbReference type="SAM" id="MobiDB-lite"/>
    </source>
</evidence>
<accession>A0A1I8JQR2</accession>
<dbReference type="Proteomes" id="UP000095280">
    <property type="component" value="Unplaced"/>
</dbReference>
<organism evidence="2 3">
    <name type="scientific">Macrostomum lignano</name>
    <dbReference type="NCBI Taxonomy" id="282301"/>
    <lineage>
        <taxon>Eukaryota</taxon>
        <taxon>Metazoa</taxon>
        <taxon>Spiralia</taxon>
        <taxon>Lophotrochozoa</taxon>
        <taxon>Platyhelminthes</taxon>
        <taxon>Rhabditophora</taxon>
        <taxon>Macrostomorpha</taxon>
        <taxon>Macrostomida</taxon>
        <taxon>Macrostomidae</taxon>
        <taxon>Macrostomum</taxon>
    </lineage>
</organism>
<reference evidence="3" key="1">
    <citation type="submission" date="2016-11" db="UniProtKB">
        <authorList>
            <consortium name="WormBaseParasite"/>
        </authorList>
    </citation>
    <scope>IDENTIFICATION</scope>
</reference>
<sequence>MEYWKRVLGRESDPDGRPVKPLREPAVEIEEPISLAECKKALRDLKQTASGPDGVSWSSVKSLGPVNGRVHQYTLRECDKCVRRFLREVLHLPHDTPVSAFHACAKDGGLDIDCFESLVPMYKWQKLVSLEEVPDNLVRDLSQLPAIRKRFQLKGAQTSFNNRAEYRMFWKNKLLDNLDGFGLGEAADVPQVHSWVTDGSSLLTGEIVWIADVTICADRGAGPMALARDNKIKYYTDEDLATEVAKVAGPGAQSVVGLVWNWRGCCEKKTDEWLKKMGVPIESRRLASVRVLEGSVWCAEVFRKRTGINFAQVGGRNRSDA</sequence>
<evidence type="ECO:0000313" key="3">
    <source>
        <dbReference type="WBParaSite" id="snap_masked-unitig_48586-processed-gene-0.0-mRNA-1"/>
    </source>
</evidence>
<protein>
    <submittedName>
        <fullName evidence="3">Reverse transcriptase domain-containing protein</fullName>
    </submittedName>
</protein>
<dbReference type="AlphaFoldDB" id="A0A1I8JQR2"/>
<evidence type="ECO:0000313" key="2">
    <source>
        <dbReference type="Proteomes" id="UP000095280"/>
    </source>
</evidence>
<name>A0A1I8JQR2_9PLAT</name>
<proteinExistence type="predicted"/>
<dbReference type="WBParaSite" id="snap_masked-unitig_48586-processed-gene-0.0-mRNA-1">
    <property type="protein sequence ID" value="snap_masked-unitig_48586-processed-gene-0.0-mRNA-1"/>
    <property type="gene ID" value="snap_masked-unitig_48586-processed-gene-0.0"/>
</dbReference>